<organism evidence="1 2">
    <name type="scientific">Yersinia phage fPS-9</name>
    <dbReference type="NCBI Taxonomy" id="2052746"/>
    <lineage>
        <taxon>Viruses</taxon>
        <taxon>Duplodnaviria</taxon>
        <taxon>Heunggongvirae</taxon>
        <taxon>Uroviricota</taxon>
        <taxon>Caudoviricetes</taxon>
        <taxon>Autographivirales</taxon>
        <taxon>Autotranscriptaviridae</taxon>
        <taxon>Studiervirinae</taxon>
        <taxon>Helsettvirus</taxon>
        <taxon>Helsettvirus fPS9</taxon>
    </lineage>
</organism>
<gene>
    <name evidence="1" type="primary">g024</name>
</gene>
<dbReference type="Pfam" id="PF10911">
    <property type="entry name" value="T7-like_Y65"/>
    <property type="match status" value="1"/>
</dbReference>
<dbReference type="EMBL" id="LT960606">
    <property type="protein sequence ID" value="SOL37520.1"/>
    <property type="molecule type" value="Genomic_DNA"/>
</dbReference>
<sequence length="84" mass="9578">MLNPIKKVIENPDDIPNVPRGVIEYLQVQFNAGFYMQQGQAFKLKQAGYSEAYIAGFLGGLQYASQTLDDMEYQRKELAELDKE</sequence>
<keyword evidence="2" id="KW-1185">Reference proteome</keyword>
<name>A0A2C9CZW0_9CAUD</name>
<dbReference type="InterPro" id="IPR020121">
    <property type="entry name" value="Phage_T7-like_6.5"/>
</dbReference>
<evidence type="ECO:0000313" key="2">
    <source>
        <dbReference type="Proteomes" id="UP000240303"/>
    </source>
</evidence>
<protein>
    <submittedName>
        <fullName evidence="1">Phage protein</fullName>
    </submittedName>
</protein>
<accession>A0A2C9CZW0</accession>
<dbReference type="GeneID" id="54989531"/>
<dbReference type="RefSeq" id="YP_009799052.1">
    <property type="nucleotide sequence ID" value="NC_047934.1"/>
</dbReference>
<reference evidence="2" key="1">
    <citation type="submission" date="2017-10" db="EMBL/GenBank/DDBJ databases">
        <authorList>
            <person name="Skurnik M."/>
        </authorList>
    </citation>
    <scope>NUCLEOTIDE SEQUENCE [LARGE SCALE GENOMIC DNA]</scope>
</reference>
<proteinExistence type="predicted"/>
<evidence type="ECO:0000313" key="1">
    <source>
        <dbReference type="EMBL" id="SOL37520.1"/>
    </source>
</evidence>
<dbReference type="KEGG" id="vg:54989531"/>
<dbReference type="Proteomes" id="UP000240303">
    <property type="component" value="Segment"/>
</dbReference>